<name>A0A9W7AAN1_9STRA</name>
<reference evidence="3" key="1">
    <citation type="journal article" date="2023" name="Commun. Biol.">
        <title>Genome analysis of Parmales, the sister group of diatoms, reveals the evolutionary specialization of diatoms from phago-mixotrophs to photoautotrophs.</title>
        <authorList>
            <person name="Ban H."/>
            <person name="Sato S."/>
            <person name="Yoshikawa S."/>
            <person name="Yamada K."/>
            <person name="Nakamura Y."/>
            <person name="Ichinomiya M."/>
            <person name="Sato N."/>
            <person name="Blanc-Mathieu R."/>
            <person name="Endo H."/>
            <person name="Kuwata A."/>
            <person name="Ogata H."/>
        </authorList>
    </citation>
    <scope>NUCLEOTIDE SEQUENCE [LARGE SCALE GENOMIC DNA]</scope>
    <source>
        <strain evidence="3">NIES 3701</strain>
    </source>
</reference>
<feature type="signal peptide" evidence="1">
    <location>
        <begin position="1"/>
        <end position="24"/>
    </location>
</feature>
<feature type="chain" id="PRO_5040956955" description="Phosphatidate cytidylyltransferase" evidence="1">
    <location>
        <begin position="25"/>
        <end position="201"/>
    </location>
</feature>
<comment type="caution">
    <text evidence="2">The sequence shown here is derived from an EMBL/GenBank/DDBJ whole genome shotgun (WGS) entry which is preliminary data.</text>
</comment>
<protein>
    <recommendedName>
        <fullName evidence="4">Phosphatidate cytidylyltransferase</fullName>
    </recommendedName>
</protein>
<evidence type="ECO:0000313" key="3">
    <source>
        <dbReference type="Proteomes" id="UP001165085"/>
    </source>
</evidence>
<proteinExistence type="predicted"/>
<organism evidence="2 3">
    <name type="scientific">Triparma strigata</name>
    <dbReference type="NCBI Taxonomy" id="1606541"/>
    <lineage>
        <taxon>Eukaryota</taxon>
        <taxon>Sar</taxon>
        <taxon>Stramenopiles</taxon>
        <taxon>Ochrophyta</taxon>
        <taxon>Bolidophyceae</taxon>
        <taxon>Parmales</taxon>
        <taxon>Triparmaceae</taxon>
        <taxon>Triparma</taxon>
    </lineage>
</organism>
<evidence type="ECO:0000313" key="2">
    <source>
        <dbReference type="EMBL" id="GMH67186.1"/>
    </source>
</evidence>
<gene>
    <name evidence="2" type="ORF">TrST_g14109</name>
</gene>
<dbReference type="Proteomes" id="UP001165085">
    <property type="component" value="Unassembled WGS sequence"/>
</dbReference>
<sequence>MSLPQIPTLHLILFITLLLPLLEFSPLPPFPSRKLCHSLCGLSIMHLTPSDPLARSFVYLVSTTTICMTWFDSLPNFKFARERDVGITVYLLLVSFWFYMEMDPKVLGPVFFADPAGAVVGKAFDKFIGGRNFKVCGNKSVCGSLAVFGVTYFTIFYECERWERGGISLGAMAVEMVGGEWDNLGLAAIVLAGWKLCGGKS</sequence>
<evidence type="ECO:0008006" key="4">
    <source>
        <dbReference type="Google" id="ProtNLM"/>
    </source>
</evidence>
<evidence type="ECO:0000256" key="1">
    <source>
        <dbReference type="SAM" id="SignalP"/>
    </source>
</evidence>
<dbReference type="EMBL" id="BRXY01000115">
    <property type="protein sequence ID" value="GMH67186.1"/>
    <property type="molecule type" value="Genomic_DNA"/>
</dbReference>
<dbReference type="AlphaFoldDB" id="A0A9W7AAN1"/>
<keyword evidence="3" id="KW-1185">Reference proteome</keyword>
<accession>A0A9W7AAN1</accession>
<keyword evidence="1" id="KW-0732">Signal</keyword>
<dbReference type="OrthoDB" id="419290at2759"/>